<dbReference type="EMBL" id="LN614830">
    <property type="protein sequence ID" value="CEG59987.1"/>
    <property type="molecule type" value="Genomic_DNA"/>
</dbReference>
<feature type="domain" description="Carrier" evidence="9">
    <location>
        <begin position="1671"/>
        <end position="1745"/>
    </location>
</feature>
<dbReference type="InterPro" id="IPR010071">
    <property type="entry name" value="AA_adenyl_dom"/>
</dbReference>
<feature type="compositionally biased region" description="Polar residues" evidence="7">
    <location>
        <begin position="2812"/>
        <end position="2821"/>
    </location>
</feature>
<dbReference type="Gene3D" id="1.10.1200.10">
    <property type="entry name" value="ACP-like"/>
    <property type="match status" value="2"/>
</dbReference>
<evidence type="ECO:0000256" key="6">
    <source>
        <dbReference type="ARBA" id="ARBA00023098"/>
    </source>
</evidence>
<dbReference type="PATRIC" id="fig|451.8.peg.2325"/>
<dbReference type="PANTHER" id="PTHR45527">
    <property type="entry name" value="NONRIBOSOMAL PEPTIDE SYNTHETASE"/>
    <property type="match status" value="1"/>
</dbReference>
<organism evidence="10 12">
    <name type="scientific">Legionella micdadei</name>
    <name type="common">Tatlockia micdadei</name>
    <dbReference type="NCBI Taxonomy" id="451"/>
    <lineage>
        <taxon>Bacteria</taxon>
        <taxon>Pseudomonadati</taxon>
        <taxon>Pseudomonadota</taxon>
        <taxon>Gammaproteobacteria</taxon>
        <taxon>Legionellales</taxon>
        <taxon>Legionellaceae</taxon>
        <taxon>Legionella</taxon>
    </lineage>
</organism>
<dbReference type="NCBIfam" id="NF003417">
    <property type="entry name" value="PRK04813.1"/>
    <property type="match status" value="3"/>
</dbReference>
<keyword evidence="8" id="KW-0472">Membrane</keyword>
<accession>A0A098GDD8</accession>
<evidence type="ECO:0000256" key="1">
    <source>
        <dbReference type="ARBA" id="ARBA00001957"/>
    </source>
</evidence>
<feature type="transmembrane region" description="Helical" evidence="8">
    <location>
        <begin position="64"/>
        <end position="88"/>
    </location>
</feature>
<dbReference type="InterPro" id="IPR025110">
    <property type="entry name" value="AMP-bd_C"/>
</dbReference>
<dbReference type="InterPro" id="IPR036736">
    <property type="entry name" value="ACP-like_sf"/>
</dbReference>
<proteinExistence type="inferred from homology"/>
<keyword evidence="4" id="KW-0597">Phosphoprotein</keyword>
<gene>
    <name evidence="10" type="ORF">LMI_0662</name>
    <name evidence="11" type="ORF">SAMN02982997_02226</name>
</gene>
<dbReference type="PROSITE" id="PS50075">
    <property type="entry name" value="CARRIER"/>
    <property type="match status" value="3"/>
</dbReference>
<dbReference type="GO" id="GO:0005737">
    <property type="term" value="C:cytoplasm"/>
    <property type="evidence" value="ECO:0007669"/>
    <property type="project" value="TreeGrafter"/>
</dbReference>
<evidence type="ECO:0000259" key="9">
    <source>
        <dbReference type="PROSITE" id="PS50075"/>
    </source>
</evidence>
<dbReference type="GO" id="GO:0044550">
    <property type="term" value="P:secondary metabolite biosynthetic process"/>
    <property type="evidence" value="ECO:0007669"/>
    <property type="project" value="UniProtKB-ARBA"/>
</dbReference>
<dbReference type="FunFam" id="3.40.50.12780:FF:000013">
    <property type="entry name" value="Long-chain-fatty-acid--AMP ligase FadD32"/>
    <property type="match status" value="1"/>
</dbReference>
<evidence type="ECO:0000256" key="5">
    <source>
        <dbReference type="ARBA" id="ARBA00022832"/>
    </source>
</evidence>
<dbReference type="Gene3D" id="3.30.559.10">
    <property type="entry name" value="Chloramphenicol acetyltransferase-like domain"/>
    <property type="match status" value="2"/>
</dbReference>
<dbReference type="GO" id="GO:0071766">
    <property type="term" value="P:Actinobacterium-type cell wall biogenesis"/>
    <property type="evidence" value="ECO:0007669"/>
    <property type="project" value="UniProtKB-ARBA"/>
</dbReference>
<evidence type="ECO:0000313" key="10">
    <source>
        <dbReference type="EMBL" id="CEG59987.1"/>
    </source>
</evidence>
<dbReference type="Gene3D" id="3.30.559.30">
    <property type="entry name" value="Nonribosomal peptide synthetase, condensation domain"/>
    <property type="match status" value="2"/>
</dbReference>
<reference evidence="11 13" key="3">
    <citation type="submission" date="2016-10" db="EMBL/GenBank/DDBJ databases">
        <authorList>
            <person name="Varghese N."/>
            <person name="Submissions S."/>
        </authorList>
    </citation>
    <scope>NUCLEOTIDE SEQUENCE [LARGE SCALE GENOMIC DNA]</scope>
    <source>
        <strain evidence="11 13">ATCC 33218</strain>
    </source>
</reference>
<dbReference type="NCBIfam" id="TIGR01733">
    <property type="entry name" value="AA-adenyl-dom"/>
    <property type="match status" value="2"/>
</dbReference>
<dbReference type="Pfam" id="PF00668">
    <property type="entry name" value="Condensation"/>
    <property type="match status" value="2"/>
</dbReference>
<dbReference type="FunFam" id="3.40.50.980:FF:000002">
    <property type="entry name" value="Enterobactin synthetase component F"/>
    <property type="match status" value="1"/>
</dbReference>
<dbReference type="CDD" id="cd17646">
    <property type="entry name" value="A_NRPS_AB3403-like"/>
    <property type="match status" value="1"/>
</dbReference>
<evidence type="ECO:0000313" key="13">
    <source>
        <dbReference type="Proteomes" id="UP000182998"/>
    </source>
</evidence>
<dbReference type="SUPFAM" id="SSF47336">
    <property type="entry name" value="ACP-like"/>
    <property type="match status" value="3"/>
</dbReference>
<dbReference type="FunFam" id="3.30.300.30:FF:000015">
    <property type="entry name" value="Nonribosomal peptide synthase SidD"/>
    <property type="match status" value="1"/>
</dbReference>
<dbReference type="Gene3D" id="3.40.50.12780">
    <property type="entry name" value="N-terminal domain of ligase-like"/>
    <property type="match status" value="1"/>
</dbReference>
<dbReference type="InterPro" id="IPR020845">
    <property type="entry name" value="AMP-binding_CS"/>
</dbReference>
<dbReference type="Proteomes" id="UP000032414">
    <property type="component" value="Chromosome I"/>
</dbReference>
<dbReference type="GO" id="GO:0043041">
    <property type="term" value="P:amino acid activation for nonribosomal peptide biosynthetic process"/>
    <property type="evidence" value="ECO:0007669"/>
    <property type="project" value="TreeGrafter"/>
</dbReference>
<keyword evidence="5" id="KW-0276">Fatty acid metabolism</keyword>
<evidence type="ECO:0000256" key="8">
    <source>
        <dbReference type="SAM" id="Phobius"/>
    </source>
</evidence>
<dbReference type="Pfam" id="PF13193">
    <property type="entry name" value="AMP-binding_C"/>
    <property type="match status" value="2"/>
</dbReference>
<dbReference type="InterPro" id="IPR009081">
    <property type="entry name" value="PP-bd_ACP"/>
</dbReference>
<dbReference type="PROSITE" id="PS00012">
    <property type="entry name" value="PHOSPHOPANTETHEINE"/>
    <property type="match status" value="1"/>
</dbReference>
<keyword evidence="3" id="KW-0596">Phosphopantetheine</keyword>
<evidence type="ECO:0000313" key="11">
    <source>
        <dbReference type="EMBL" id="SCY60966.1"/>
    </source>
</evidence>
<evidence type="ECO:0000256" key="3">
    <source>
        <dbReference type="ARBA" id="ARBA00022450"/>
    </source>
</evidence>
<dbReference type="RefSeq" id="WP_045098480.1">
    <property type="nucleotide sequence ID" value="NZ_CP020614.1"/>
</dbReference>
<dbReference type="FunFam" id="2.30.38.10:FF:000001">
    <property type="entry name" value="Non-ribosomal peptide synthetase PvdI"/>
    <property type="match status" value="2"/>
</dbReference>
<dbReference type="InterPro" id="IPR040097">
    <property type="entry name" value="FAAL/FAAC"/>
</dbReference>
<dbReference type="FunFam" id="3.40.50.980:FF:000001">
    <property type="entry name" value="Non-ribosomal peptide synthetase"/>
    <property type="match status" value="2"/>
</dbReference>
<dbReference type="CDD" id="cd19531">
    <property type="entry name" value="LCL_NRPS-like"/>
    <property type="match status" value="1"/>
</dbReference>
<evidence type="ECO:0000256" key="4">
    <source>
        <dbReference type="ARBA" id="ARBA00022553"/>
    </source>
</evidence>
<dbReference type="InterPro" id="IPR045851">
    <property type="entry name" value="AMP-bd_C_sf"/>
</dbReference>
<dbReference type="STRING" id="451.B6N58_12075"/>
<dbReference type="Pfam" id="PF23024">
    <property type="entry name" value="AMP-dom_DIP2-like"/>
    <property type="match status" value="1"/>
</dbReference>
<dbReference type="CDD" id="cd05931">
    <property type="entry name" value="FAAL"/>
    <property type="match status" value="1"/>
</dbReference>
<dbReference type="InterPro" id="IPR023213">
    <property type="entry name" value="CAT-like_dom_sf"/>
</dbReference>
<dbReference type="FunFam" id="3.30.300.30:FF:000010">
    <property type="entry name" value="Enterobactin synthetase component F"/>
    <property type="match status" value="1"/>
</dbReference>
<evidence type="ECO:0000313" key="12">
    <source>
        <dbReference type="Proteomes" id="UP000032414"/>
    </source>
</evidence>
<dbReference type="InterPro" id="IPR000873">
    <property type="entry name" value="AMP-dep_synth/lig_dom"/>
</dbReference>
<dbReference type="InterPro" id="IPR042099">
    <property type="entry name" value="ANL_N_sf"/>
</dbReference>
<dbReference type="EC" id="5.1.1.12" evidence="10"/>
<dbReference type="KEGG" id="tmc:LMI_0662"/>
<dbReference type="InterPro" id="IPR001242">
    <property type="entry name" value="Condensation_dom"/>
</dbReference>
<dbReference type="SUPFAM" id="SSF56801">
    <property type="entry name" value="Acetyl-CoA synthetase-like"/>
    <property type="match status" value="3"/>
</dbReference>
<dbReference type="Gene3D" id="3.40.50.980">
    <property type="match status" value="4"/>
</dbReference>
<dbReference type="SMART" id="SM00823">
    <property type="entry name" value="PKS_PP"/>
    <property type="match status" value="2"/>
</dbReference>
<dbReference type="Gene3D" id="2.30.38.10">
    <property type="entry name" value="Luciferase, Domain 3"/>
    <property type="match status" value="2"/>
</dbReference>
<dbReference type="FunFam" id="3.40.50.12780:FF:000012">
    <property type="entry name" value="Non-ribosomal peptide synthetase"/>
    <property type="match status" value="2"/>
</dbReference>
<dbReference type="PANTHER" id="PTHR45527:SF1">
    <property type="entry name" value="FATTY ACID SYNTHASE"/>
    <property type="match status" value="1"/>
</dbReference>
<protein>
    <submittedName>
        <fullName evidence="11">Amino acid adenylation domain-containing protein</fullName>
    </submittedName>
    <submittedName>
        <fullName evidence="10">Putative Amino acid adenylation</fullName>
        <ecNumber evidence="10">5.1.1.12</ecNumber>
    </submittedName>
</protein>
<dbReference type="Gene3D" id="3.30.300.30">
    <property type="match status" value="3"/>
</dbReference>
<evidence type="ECO:0000256" key="7">
    <source>
        <dbReference type="SAM" id="MobiDB-lite"/>
    </source>
</evidence>
<comment type="cofactor">
    <cofactor evidence="1">
        <name>pantetheine 4'-phosphate</name>
        <dbReference type="ChEBI" id="CHEBI:47942"/>
    </cofactor>
</comment>
<keyword evidence="8" id="KW-0812">Transmembrane</keyword>
<dbReference type="SUPFAM" id="SSF52777">
    <property type="entry name" value="CoA-dependent acyltransferases"/>
    <property type="match status" value="4"/>
</dbReference>
<dbReference type="InterPro" id="IPR020806">
    <property type="entry name" value="PKS_PP-bd"/>
</dbReference>
<sequence>MDTNKKKTIVEVLGQLASDYPQQLLYTFSGNHTEASLTYSDLDYQACLIAAQMSNYASSGERAILLYPAGLEFISALFGCFYAGIIAVPTYSQNFQMQKLLPRLKSIMQDTEATLILTTNAIVKEKQRFIESAPWLEEAVFLATDSFEAWGCTGSTGVITEIHPDSIAFLQYSSGSTGTPKGVMVTHQNLISNLRIIRDAFGLLPGQNVVSWLPHYHDMGLIGNILGALFSRTPLHLFSPMDFIRRPLRWLELISKTQAVVSGGPNFAYELCSQYFSPERCEGLDLSSWEVAYNGAEMVRESTLTRFKTIFSGYGFKAKSFHPCYGLAEATLMVSSSGKAQGSREVILDRKALLEGEVKKTTDVASAFIAVSSGKIQATQQVEIVDPETKKRCLPGQIGEIWVNGPSVCKGYWNRAHETDATFKAVIEGATGQQFLRTGDLGFLEEDWLYVTGRMKDLIIIRGQNHSPEDIETTVVASHPLVAQSRAVAFSHEFDGQENLVVLVTQPKAFTEQKDAIEQAIRKEVSAKHDLVIKELLFIKRGSIPVTSSGKVRRGECKNRYIEDKLDRLEQESKLSRKPTELISASAKPRQEDLFKLTPDARFAVILTYLQKVLARELDVNLDEINIVAPLNLIAVDSLSKVRIQHEIQEITGVKISAECLLSETTLIQLSREIADVMEDSTSVEQPLSECGINEFPLSCGQQSLFFLNKLIPENVAYVISRGVRVITPLNLSALENAFRNLLTRHVALRTRFYEQNGVGFQSIVESFTPDFSVIDARAWSDAELSAYLENYSKQTFDLSAGALARLVMLQQGQEAVLLFSVHHIVSDLFSLTLLFSELFEYYHAEISGEKAHLPHLLSSPQGYVQHERAFLASDKAQQMRQYWLGELSGANGSLDLPSDYPRPPVKSYRGETFTFNLPAKLSKAIQELAAKEGVTQYVVLLSAYLVLLHRYTEKSSIIVGTPMANRADARFANLVSYLVNPVAIKADFSQSTTFKKIIGQIKNKTLAAIANQEYPLPRIIDDLRIKRDASTTPLFQVMFSYLNPMLGHDVSAFALGQGGACLNYHGLTLESYPIETYGAQFDLNVGVAVVNGRIASTWEYSTDLFNRDTIERMTQHFQMVLQQMISDVGQNVGTFTLLSEEESEQMLDAWNATEIHYELEKPLHQLFETQVEKTPDNLAVLDKNNSLTYSQFNARANELAHHLMSMGVGPESIVAIYMHRSLEMAVALYAVLKAGGAYLPLDPGYPQNHLEWVLNDAAPKMILTQPDLFSAQIACPVISLTAHGQEFKNQPKENPSVAVKPEDSAYIIYTSGSTGKPKGVIVPHRGIRNRILWMQDEYQLNAQDRVLQKTPYTFDVSVWEFFWPLTVGASLYMSEPGGHKDPDYLVNTIQQHDITTIHFVPSMLKPFLDNEKVGHCQALRRIFCSGEALNPELVKVCFSKLNAGLYNLYGPTEASIDVSFWNCPRDKAIPRVLIGKPIANTQLYILDSNLLPVPIGIPGELFIGGVGLAKGYLNRPELTAERFVQHPFSSDLKARLYKTGDLCRFNDEGSIEYLGRIDNQVKIRGFRIELEEIELALCSHPLVAEAVALAVRDATGGQRLAVYYVTSSVENPQPSVLRGYLSERLPEYMVPAIYQQLDRLPLLSNGKVDRKSLLQISTSITVDADRAYVAPVTEIEKILCSVYETVLGVERIGINDNFFDLGGDSLLVLRAVAKLRDLEIEVTLQQLYSNATVAEVAALIEKNNKSNDKLAALEPFCLINREDFIKLPASIEDAYPLSKMQEGLVFHSEFSPDYEIYVMGLHIGLPLELACVHEALAKLSQRHPLLRTSFDTIHYSEPLQFVHPEVRIPVTLFDIQHLASQAQEQEIDQFMRQEKWRKFDWTKAPFLRLAIHKRSLVESQFTFSHPLFDGWSMGLMVTEFFTIYGALLKKQNPPLNPAPKINYRDFVALERQTMASETSLAYWQEKLSGIARSELPRWPAHRKAGPGNHIRMTVQVPRSTLKGLQGLAAIAEVPFKSVLLAAHMRVVGLLTGRSEVTTGLLANGRPEELDSDRVIGMFLNTVPFHLKLHSKNWIELVHDTFQTERNMLPHRRFPLAELVRTFGDGNQLFETGFNYIHFHVYKALENVPDLSVLGWKSPSDQTYFPLTAYFHLDISQASSELLFFLDVDTGVLAQQQIESLSHYYLNTLKAMAAAYDTEYKTIPLLPLDEHKLVVEEWNKTHDVMAEMAPFVYHSFSLQAEMHEEKIAVQCEDGHLSYRELNERSNCLAHYLRELGVGPNVLVGICLERSVDLIVALLGILKAGGAYVPLDPGYPKERLAFMLNDAQLAIVLTETSTCENLPVGNYHNVNLRSDWPAISTRSHAQPVFEQKKDDLAYVIYTSGSTGTPKGVEIPHRALSNFLSSMNSQLNWQSSDVLLAVTTISFDIAGLELYLPLTTGAQVFLASKEMSIDGEKLALTMSNKRITAMQATPATWRMLISTGWTGHAGLKALCGGEHMSQELARDLLDRGCDLWNLYGPTETTIWSTLWHVESADELIPIGKPLGNTQVYVLDEFKHPVPIGVPGELYISGLGVAHGYRNLPELTAERFTPDPFNQNRHKMYRTGDLVRFRPDGVLEYLSRVDQQVKVRGFRIELGEIETALNGLDGIDKAIVRITEDGFGENYIVAYLLAYDKETYTNTQLRHLLLEKLPSYMVPSAFVFLEQFPLTPNGKIDHKALPKPEELSPQLNNAYAAPTSEIEQKIAEIYAEVLRVERVGIDDNFFDMGGHSLLLVRIHGQLQEFFERKIPIVKLFEYPTVRKVATLFAKQDESTASAQASNRANTRRDWMAKQQKRRNPKLADIPVD</sequence>
<feature type="domain" description="Carrier" evidence="9">
    <location>
        <begin position="2734"/>
        <end position="2809"/>
    </location>
</feature>
<dbReference type="EMBL" id="FMVN01000011">
    <property type="protein sequence ID" value="SCY60966.1"/>
    <property type="molecule type" value="Genomic_DNA"/>
</dbReference>
<evidence type="ECO:0000256" key="2">
    <source>
        <dbReference type="ARBA" id="ARBA00006432"/>
    </source>
</evidence>
<dbReference type="Pfam" id="PF00550">
    <property type="entry name" value="PP-binding"/>
    <property type="match status" value="3"/>
</dbReference>
<reference evidence="12" key="2">
    <citation type="submission" date="2014-09" db="EMBL/GenBank/DDBJ databases">
        <authorList>
            <person name="Gomez-Valero L."/>
        </authorList>
    </citation>
    <scope>NUCLEOTIDE SEQUENCE [LARGE SCALE GENOMIC DNA]</scope>
    <source>
        <strain evidence="12">ATCC33218</strain>
    </source>
</reference>
<name>A0A098GDD8_LEGMI</name>
<dbReference type="Proteomes" id="UP000182998">
    <property type="component" value="Unassembled WGS sequence"/>
</dbReference>
<dbReference type="CDD" id="cd12116">
    <property type="entry name" value="A_NRPS_Ta1_like"/>
    <property type="match status" value="1"/>
</dbReference>
<keyword evidence="8" id="KW-1133">Transmembrane helix</keyword>
<dbReference type="GO" id="GO:0006631">
    <property type="term" value="P:fatty acid metabolic process"/>
    <property type="evidence" value="ECO:0007669"/>
    <property type="project" value="UniProtKB-KW"/>
</dbReference>
<dbReference type="HOGENOM" id="CLU_000022_0_8_6"/>
<comment type="similarity">
    <text evidence="2">Belongs to the ATP-dependent AMP-binding enzyme family.</text>
</comment>
<reference evidence="10" key="1">
    <citation type="submission" date="2014-09" db="EMBL/GenBank/DDBJ databases">
        <authorList>
            <person name="GOMEZ-VALERO Laura"/>
        </authorList>
    </citation>
    <scope>NUCLEOTIDE SEQUENCE</scope>
    <source>
        <strain evidence="10">ATCC33218</strain>
    </source>
</reference>
<keyword evidence="6" id="KW-0443">Lipid metabolism</keyword>
<dbReference type="PROSITE" id="PS00455">
    <property type="entry name" value="AMP_BINDING"/>
    <property type="match status" value="3"/>
</dbReference>
<feature type="region of interest" description="Disordered" evidence="7">
    <location>
        <begin position="2812"/>
        <end position="2845"/>
    </location>
</feature>
<dbReference type="GO" id="GO:0031177">
    <property type="term" value="F:phosphopantetheine binding"/>
    <property type="evidence" value="ECO:0007669"/>
    <property type="project" value="InterPro"/>
</dbReference>
<dbReference type="GO" id="GO:0008610">
    <property type="term" value="P:lipid biosynthetic process"/>
    <property type="evidence" value="ECO:0007669"/>
    <property type="project" value="InterPro"/>
</dbReference>
<dbReference type="FunFam" id="1.10.1200.10:FF:000005">
    <property type="entry name" value="Nonribosomal peptide synthetase 1"/>
    <property type="match status" value="2"/>
</dbReference>
<dbReference type="GO" id="GO:0050157">
    <property type="term" value="F:ornithine racemase activity"/>
    <property type="evidence" value="ECO:0007669"/>
    <property type="project" value="UniProtKB-EC"/>
</dbReference>
<keyword evidence="10" id="KW-0413">Isomerase</keyword>
<dbReference type="InterPro" id="IPR006162">
    <property type="entry name" value="Ppantetheine_attach_site"/>
</dbReference>
<dbReference type="OrthoDB" id="9757559at2"/>
<keyword evidence="13" id="KW-1185">Reference proteome</keyword>
<dbReference type="Pfam" id="PF00501">
    <property type="entry name" value="AMP-binding"/>
    <property type="match status" value="3"/>
</dbReference>
<feature type="domain" description="Carrier" evidence="9">
    <location>
        <begin position="604"/>
        <end position="678"/>
    </location>
</feature>